<dbReference type="SUPFAM" id="SSF48452">
    <property type="entry name" value="TPR-like"/>
    <property type="match status" value="1"/>
</dbReference>
<keyword evidence="1 2" id="KW-0808">Transferase</keyword>
<name>A0A369TQS1_9RHOB</name>
<dbReference type="Pfam" id="PF13432">
    <property type="entry name" value="TPR_16"/>
    <property type="match status" value="1"/>
</dbReference>
<evidence type="ECO:0000256" key="1">
    <source>
        <dbReference type="ARBA" id="ARBA00022679"/>
    </source>
</evidence>
<sequence>MAALSRQQIKTLYDQAVAMMRAGQIAPAAQAFRQLLTVLPDHPEIHANLSEIAHKLGQQQTRADHLARALAARPDDPRLNEAATEAFTATGDYPAALAAHDRLIAQDRGNLKRQADKAVTLQNIGDFDAANALFRKLIKKHPKTGALYRMFMTTARIDADDPVMTGMDRALRDPKLPTSDRMHIHFARARALEQQKRTGEVFADLHKANALQLELYPKDSAEKEAQNAALHAFQDGADLTPIGPEQPVRSLFVTGMPRSGTTLVEQILASHSDVTAGGEMPYASRLTVSLFGRKSGFIPMDEAADQQIFDFAKGYVQAIRMQTGATSGAVTDKAIQAHRIYGLLHRALRGVRFIVVHRDPRDIALSIYKNHFRLGTHRYANDLAEIAAEIKSFRANIAMWKTRLPAGVLYEVRYEDLVADPDPQIRALIDAAGLPWEDRCLDFHTAKSTVKTLSLQQVRQPIYTGSAQAWKRYEADLAPFIDAWGDTPWD</sequence>
<dbReference type="EMBL" id="QPMK01000002">
    <property type="protein sequence ID" value="RDD67621.1"/>
    <property type="molecule type" value="Genomic_DNA"/>
</dbReference>
<protein>
    <submittedName>
        <fullName evidence="2">Sulfotransferase family protein</fullName>
    </submittedName>
</protein>
<evidence type="ECO:0000313" key="3">
    <source>
        <dbReference type="Proteomes" id="UP000253977"/>
    </source>
</evidence>
<gene>
    <name evidence="2" type="ORF">DU478_02920</name>
</gene>
<dbReference type="Gene3D" id="1.25.40.10">
    <property type="entry name" value="Tetratricopeptide repeat domain"/>
    <property type="match status" value="2"/>
</dbReference>
<comment type="caution">
    <text evidence="2">The sequence shown here is derived from an EMBL/GenBank/DDBJ whole genome shotgun (WGS) entry which is preliminary data.</text>
</comment>
<dbReference type="Gene3D" id="3.40.50.300">
    <property type="entry name" value="P-loop containing nucleotide triphosphate hydrolases"/>
    <property type="match status" value="1"/>
</dbReference>
<organism evidence="2 3">
    <name type="scientific">Thalassococcus profundi</name>
    <dbReference type="NCBI Taxonomy" id="2282382"/>
    <lineage>
        <taxon>Bacteria</taxon>
        <taxon>Pseudomonadati</taxon>
        <taxon>Pseudomonadota</taxon>
        <taxon>Alphaproteobacteria</taxon>
        <taxon>Rhodobacterales</taxon>
        <taxon>Roseobacteraceae</taxon>
        <taxon>Thalassococcus</taxon>
    </lineage>
</organism>
<accession>A0A369TQS1</accession>
<dbReference type="OrthoDB" id="9800698at2"/>
<dbReference type="GO" id="GO:0008476">
    <property type="term" value="F:protein-tyrosine sulfotransferase activity"/>
    <property type="evidence" value="ECO:0007669"/>
    <property type="project" value="InterPro"/>
</dbReference>
<dbReference type="SUPFAM" id="SSF52540">
    <property type="entry name" value="P-loop containing nucleoside triphosphate hydrolases"/>
    <property type="match status" value="1"/>
</dbReference>
<dbReference type="InterPro" id="IPR026634">
    <property type="entry name" value="TPST-like"/>
</dbReference>
<dbReference type="PANTHER" id="PTHR12788">
    <property type="entry name" value="PROTEIN-TYROSINE SULFOTRANSFERASE 2"/>
    <property type="match status" value="1"/>
</dbReference>
<dbReference type="Pfam" id="PF13469">
    <property type="entry name" value="Sulfotransfer_3"/>
    <property type="match status" value="1"/>
</dbReference>
<evidence type="ECO:0000313" key="2">
    <source>
        <dbReference type="EMBL" id="RDD67621.1"/>
    </source>
</evidence>
<dbReference type="InterPro" id="IPR027417">
    <property type="entry name" value="P-loop_NTPase"/>
</dbReference>
<dbReference type="Proteomes" id="UP000253977">
    <property type="component" value="Unassembled WGS sequence"/>
</dbReference>
<keyword evidence="3" id="KW-1185">Reference proteome</keyword>
<dbReference type="AlphaFoldDB" id="A0A369TQS1"/>
<dbReference type="PANTHER" id="PTHR12788:SF10">
    <property type="entry name" value="PROTEIN-TYROSINE SULFOTRANSFERASE"/>
    <property type="match status" value="1"/>
</dbReference>
<dbReference type="RefSeq" id="WP_114509435.1">
    <property type="nucleotide sequence ID" value="NZ_QPMK01000002.1"/>
</dbReference>
<reference evidence="2 3" key="1">
    <citation type="submission" date="2018-07" db="EMBL/GenBank/DDBJ databases">
        <title>Thalassococcus profundi sp. nov., a marine bacterium isolated from deep seawater of Okinawa Trough.</title>
        <authorList>
            <person name="Yu M."/>
        </authorList>
    </citation>
    <scope>NUCLEOTIDE SEQUENCE [LARGE SCALE GENOMIC DNA]</scope>
    <source>
        <strain evidence="2 3">WRAS1</strain>
    </source>
</reference>
<dbReference type="Pfam" id="PF14559">
    <property type="entry name" value="TPR_19"/>
    <property type="match status" value="1"/>
</dbReference>
<dbReference type="InterPro" id="IPR011990">
    <property type="entry name" value="TPR-like_helical_dom_sf"/>
</dbReference>
<proteinExistence type="predicted"/>